<organism evidence="1">
    <name type="scientific">Rhizophora mucronata</name>
    <name type="common">Asiatic mangrove</name>
    <dbReference type="NCBI Taxonomy" id="61149"/>
    <lineage>
        <taxon>Eukaryota</taxon>
        <taxon>Viridiplantae</taxon>
        <taxon>Streptophyta</taxon>
        <taxon>Embryophyta</taxon>
        <taxon>Tracheophyta</taxon>
        <taxon>Spermatophyta</taxon>
        <taxon>Magnoliopsida</taxon>
        <taxon>eudicotyledons</taxon>
        <taxon>Gunneridae</taxon>
        <taxon>Pentapetalae</taxon>
        <taxon>rosids</taxon>
        <taxon>fabids</taxon>
        <taxon>Malpighiales</taxon>
        <taxon>Rhizophoraceae</taxon>
        <taxon>Rhizophora</taxon>
    </lineage>
</organism>
<reference evidence="1" key="1">
    <citation type="submission" date="2018-02" db="EMBL/GenBank/DDBJ databases">
        <title>Rhizophora mucronata_Transcriptome.</title>
        <authorList>
            <person name="Meera S.P."/>
            <person name="Sreeshan A."/>
            <person name="Augustine A."/>
        </authorList>
    </citation>
    <scope>NUCLEOTIDE SEQUENCE</scope>
    <source>
        <tissue evidence="1">Leaf</tissue>
    </source>
</reference>
<sequence>MIMQQVFSIRPTTQFHSTKASLTFIGCSGFYNLSSG</sequence>
<name>A0A2P2N2Y1_RHIMU</name>
<proteinExistence type="predicted"/>
<evidence type="ECO:0000313" key="1">
    <source>
        <dbReference type="EMBL" id="MBX36786.1"/>
    </source>
</evidence>
<dbReference type="AlphaFoldDB" id="A0A2P2N2Y1"/>
<protein>
    <submittedName>
        <fullName evidence="1">Uncharacterized protein</fullName>
    </submittedName>
</protein>
<accession>A0A2P2N2Y1</accession>
<dbReference type="EMBL" id="GGEC01056302">
    <property type="protein sequence ID" value="MBX36786.1"/>
    <property type="molecule type" value="Transcribed_RNA"/>
</dbReference>